<comment type="caution">
    <text evidence="3">The sequence shown here is derived from an EMBL/GenBank/DDBJ whole genome shotgun (WGS) entry which is preliminary data.</text>
</comment>
<dbReference type="GO" id="GO:0006508">
    <property type="term" value="P:proteolysis"/>
    <property type="evidence" value="ECO:0007669"/>
    <property type="project" value="InterPro"/>
</dbReference>
<feature type="region of interest" description="Disordered" evidence="1">
    <location>
        <begin position="141"/>
        <end position="162"/>
    </location>
</feature>
<dbReference type="GO" id="GO:0008270">
    <property type="term" value="F:zinc ion binding"/>
    <property type="evidence" value="ECO:0007669"/>
    <property type="project" value="InterPro"/>
</dbReference>
<feature type="domain" description="CCHC-type" evidence="2">
    <location>
        <begin position="116"/>
        <end position="132"/>
    </location>
</feature>
<feature type="domain" description="CCHC-type" evidence="2">
    <location>
        <begin position="94"/>
        <end position="110"/>
    </location>
</feature>
<dbReference type="AlphaFoldDB" id="A0A7J6NM00"/>
<dbReference type="PROSITE" id="PS00141">
    <property type="entry name" value="ASP_PROTEASE"/>
    <property type="match status" value="1"/>
</dbReference>
<evidence type="ECO:0000256" key="1">
    <source>
        <dbReference type="SAM" id="MobiDB-lite"/>
    </source>
</evidence>
<evidence type="ECO:0000313" key="4">
    <source>
        <dbReference type="Proteomes" id="UP000541610"/>
    </source>
</evidence>
<feature type="compositionally biased region" description="Polar residues" evidence="1">
    <location>
        <begin position="55"/>
        <end position="68"/>
    </location>
</feature>
<protein>
    <recommendedName>
        <fullName evidence="2">CCHC-type domain-containing protein</fullName>
    </recommendedName>
</protein>
<feature type="compositionally biased region" description="Basic residues" evidence="1">
    <location>
        <begin position="38"/>
        <end position="48"/>
    </location>
</feature>
<dbReference type="SUPFAM" id="SSF57756">
    <property type="entry name" value="Retrovirus zinc finger-like domains"/>
    <property type="match status" value="1"/>
</dbReference>
<dbReference type="Gene3D" id="4.10.60.10">
    <property type="entry name" value="Zinc finger, CCHC-type"/>
    <property type="match status" value="1"/>
</dbReference>
<dbReference type="InterPro" id="IPR036875">
    <property type="entry name" value="Znf_CCHC_sf"/>
</dbReference>
<proteinExistence type="predicted"/>
<name>A0A7J6NM00_PEROL</name>
<dbReference type="Proteomes" id="UP000541610">
    <property type="component" value="Unassembled WGS sequence"/>
</dbReference>
<evidence type="ECO:0000313" key="3">
    <source>
        <dbReference type="EMBL" id="KAF4684550.1"/>
    </source>
</evidence>
<dbReference type="OrthoDB" id="468709at2759"/>
<organism evidence="3 4">
    <name type="scientific">Perkinsus olseni</name>
    <name type="common">Perkinsus atlanticus</name>
    <dbReference type="NCBI Taxonomy" id="32597"/>
    <lineage>
        <taxon>Eukaryota</taxon>
        <taxon>Sar</taxon>
        <taxon>Alveolata</taxon>
        <taxon>Perkinsozoa</taxon>
        <taxon>Perkinsea</taxon>
        <taxon>Perkinsida</taxon>
        <taxon>Perkinsidae</taxon>
        <taxon>Perkinsus</taxon>
    </lineage>
</organism>
<sequence length="1133" mass="126570">MLNAPEKVDGYAHNDLKTVDTVVDAMEEAPSVQEGKSSKRGKKPKKATKGVVANEATTANSGGSVDSGSCRRCNSNGHTAENCTSENLSIFRGRCYTCADTSHQANKCTKDKSKLVCKRCLLGGHIADVCRVKWSFIPKSHHPDPSSSGVSQPPQPSGKFETTVNQKKEAIDVSANSNLCETDDTKMEKAEIGEIYECQTKAVSWLDLRKGMIYAKFKVFCGNPYETVDMCGLLDTGANLSIIDNHTVEEMVRKKAGRVAKLPQSLTCTMADGSRQVLTHAWHCMVQQLTKPVDGVGQYVQSGREARFIILKTIKKDKVLIGRDQFEDFGFVIGKMINCHHEKGCLLTDPSQVNKVKIEDPHRVVIHCDHAESQMTDAADEINATKVYESKTYEGIISDVKVEATDETTDPVNRVAKLTLESADGSLDLSVRKHQDLLRRLRRWQAKALKKEWKLSYEVDEVTKILHRKIRQDNSGRVRRQVVIPNDDKLVPLLMKKYHQDRAHVGISGTLQAMLKVVWWKDIRKNVRDYVRSCQVCQLIGDVHVHCPSGGEAETFYASSTICDLNAVESVGLSSLSPMLSKMTDKESNWQAKKGNPTSLSPRRSKESIIKLFEATITEAINGGWVTLHEHYSYYFEDTVGGKEKVRTLFGCDFMNEVNDNQCNAQAINDKFKVEGETYLPACVQQLRRKGLDGTTNSISVGQDGVNHEVSSPLVEPAVVGCIMAICMCWRLTMSEGIEAFLGGCRGVCFRQCWLCAPWVKVKKDGSQLATTWIGRESDGEEWVNHCDTEEHTYKEYMLRIYGLSFLGITQAMVEGARWTYELAYETWNSQGSKLATNKCDREGPLSEGKYMPASKHLRCLVCIDSTKTPASDWQLSAHWSGGFGSKKETQHSYYIKRAFYEANYVGSRTDPRFCYLEGRPPLISNKNVSKNPTWMSTWKKCSDLGLGYTALTLRLVKEPVFKALNEIVGRVCGAATVDLQQFSPSTEDPISYEALDIGSISPLVDRPDKGTPTTSPSKSNNFFSKLVDLSQRSDTPMSTEGGKDAQTGDTQDKVGDIQSQIDEIKSNLSRLTTMVEEALQDRGSRDWVRGDYRERPYKKSWGKRYGSDDGWYKKGDDGWNKRHSSGSSGSRW</sequence>
<feature type="compositionally biased region" description="Basic and acidic residues" evidence="1">
    <location>
        <begin position="1106"/>
        <end position="1121"/>
    </location>
</feature>
<gene>
    <name evidence="3" type="ORF">FOZ60_007702</name>
</gene>
<dbReference type="Pfam" id="PF17921">
    <property type="entry name" value="Integrase_H2C2"/>
    <property type="match status" value="1"/>
</dbReference>
<dbReference type="SMART" id="SM00343">
    <property type="entry name" value="ZnF_C2HC"/>
    <property type="match status" value="3"/>
</dbReference>
<feature type="compositionally biased region" description="Polar residues" evidence="1">
    <location>
        <begin position="1012"/>
        <end position="1024"/>
    </location>
</feature>
<feature type="region of interest" description="Disordered" evidence="1">
    <location>
        <begin position="1099"/>
        <end position="1133"/>
    </location>
</feature>
<feature type="domain" description="CCHC-type" evidence="2">
    <location>
        <begin position="69"/>
        <end position="85"/>
    </location>
</feature>
<dbReference type="GO" id="GO:0003676">
    <property type="term" value="F:nucleic acid binding"/>
    <property type="evidence" value="ECO:0007669"/>
    <property type="project" value="InterPro"/>
</dbReference>
<reference evidence="3 4" key="1">
    <citation type="submission" date="2020-04" db="EMBL/GenBank/DDBJ databases">
        <title>Perkinsus olseni comparative genomics.</title>
        <authorList>
            <person name="Bogema D.R."/>
        </authorList>
    </citation>
    <scope>NUCLEOTIDE SEQUENCE [LARGE SCALE GENOMIC DNA]</scope>
    <source>
        <strain evidence="3">00978-12</strain>
    </source>
</reference>
<dbReference type="EMBL" id="JABANP010000306">
    <property type="protein sequence ID" value="KAF4684550.1"/>
    <property type="molecule type" value="Genomic_DNA"/>
</dbReference>
<dbReference type="InterPro" id="IPR001878">
    <property type="entry name" value="Znf_CCHC"/>
</dbReference>
<feature type="region of interest" description="Disordered" evidence="1">
    <location>
        <begin position="28"/>
        <end position="68"/>
    </location>
</feature>
<dbReference type="GO" id="GO:0004190">
    <property type="term" value="F:aspartic-type endopeptidase activity"/>
    <property type="evidence" value="ECO:0007669"/>
    <property type="project" value="InterPro"/>
</dbReference>
<dbReference type="InterPro" id="IPR001969">
    <property type="entry name" value="Aspartic_peptidase_AS"/>
</dbReference>
<dbReference type="InterPro" id="IPR041588">
    <property type="entry name" value="Integrase_H2C2"/>
</dbReference>
<accession>A0A7J6NM00</accession>
<evidence type="ECO:0000259" key="2">
    <source>
        <dbReference type="SMART" id="SM00343"/>
    </source>
</evidence>
<dbReference type="Gene3D" id="1.10.340.70">
    <property type="match status" value="1"/>
</dbReference>
<feature type="region of interest" description="Disordered" evidence="1">
    <location>
        <begin position="1002"/>
        <end position="1054"/>
    </location>
</feature>